<evidence type="ECO:0000313" key="1">
    <source>
        <dbReference type="EMBL" id="EFH11657.1"/>
    </source>
</evidence>
<sequence length="78" mass="8449">LDAGQRQMLLRLAAFRALAGDETRMAELRAAYGARMRGGPLAEAFTTLTTPPPGPDAPELQRLRQELAMGRALSDALR</sequence>
<dbReference type="RefSeq" id="WP_007004547.1">
    <property type="nucleotide sequence ID" value="NZ_GG770779.1"/>
</dbReference>
<gene>
    <name evidence="1" type="ORF">HMPREF0731_2130</name>
</gene>
<dbReference type="HOGENOM" id="CLU_2611893_0_0_5"/>
<evidence type="ECO:0000313" key="2">
    <source>
        <dbReference type="Proteomes" id="UP000005324"/>
    </source>
</evidence>
<dbReference type="AlphaFoldDB" id="D5RM19"/>
<name>D5RM19_9PROT</name>
<accession>D5RM19</accession>
<keyword evidence="2" id="KW-1185">Reference proteome</keyword>
<proteinExistence type="predicted"/>
<protein>
    <submittedName>
        <fullName evidence="1">Uncharacterized protein</fullName>
    </submittedName>
</protein>
<feature type="non-terminal residue" evidence="1">
    <location>
        <position position="1"/>
    </location>
</feature>
<reference evidence="1 2" key="1">
    <citation type="submission" date="2010-04" db="EMBL/GenBank/DDBJ databases">
        <authorList>
            <person name="Qin X."/>
            <person name="Bachman B."/>
            <person name="Battles P."/>
            <person name="Bell A."/>
            <person name="Bess C."/>
            <person name="Bickham C."/>
            <person name="Chaboub L."/>
            <person name="Chen D."/>
            <person name="Coyle M."/>
            <person name="Deiros D.R."/>
            <person name="Dinh H."/>
            <person name="Forbes L."/>
            <person name="Fowler G."/>
            <person name="Francisco L."/>
            <person name="Fu Q."/>
            <person name="Gubbala S."/>
            <person name="Hale W."/>
            <person name="Han Y."/>
            <person name="Hemphill L."/>
            <person name="Highlander S.K."/>
            <person name="Hirani K."/>
            <person name="Hogues M."/>
            <person name="Jackson L."/>
            <person name="Jakkamsetti A."/>
            <person name="Javaid M."/>
            <person name="Jiang H."/>
            <person name="Korchina V."/>
            <person name="Kovar C."/>
            <person name="Lara F."/>
            <person name="Lee S."/>
            <person name="Mata R."/>
            <person name="Mathew T."/>
            <person name="Moen C."/>
            <person name="Morales K."/>
            <person name="Munidasa M."/>
            <person name="Nazareth L."/>
            <person name="Ngo R."/>
            <person name="Nguyen L."/>
            <person name="Okwuonu G."/>
            <person name="Ongeri F."/>
            <person name="Patil S."/>
            <person name="Petrosino J."/>
            <person name="Pham C."/>
            <person name="Pham P."/>
            <person name="Pu L.-L."/>
            <person name="Puazo M."/>
            <person name="Raj R."/>
            <person name="Reid J."/>
            <person name="Rouhana J."/>
            <person name="Saada N."/>
            <person name="Shang Y."/>
            <person name="Simmons D."/>
            <person name="Thornton R."/>
            <person name="Warren J."/>
            <person name="Weissenberger G."/>
            <person name="Zhang J."/>
            <person name="Zhang L."/>
            <person name="Zhou C."/>
            <person name="Zhu D."/>
            <person name="Muzny D."/>
            <person name="Worley K."/>
            <person name="Gibbs R."/>
        </authorList>
    </citation>
    <scope>NUCLEOTIDE SEQUENCE [LARGE SCALE GENOMIC DNA]</scope>
    <source>
        <strain evidence="1 2">ATCC 49957</strain>
    </source>
</reference>
<dbReference type="Proteomes" id="UP000005324">
    <property type="component" value="Unassembled WGS sequence"/>
</dbReference>
<dbReference type="EMBL" id="ADVL01000342">
    <property type="protein sequence ID" value="EFH11657.1"/>
    <property type="molecule type" value="Genomic_DNA"/>
</dbReference>
<organism evidence="1 2">
    <name type="scientific">Pseudoroseomonas cervicalis ATCC 49957</name>
    <dbReference type="NCBI Taxonomy" id="525371"/>
    <lineage>
        <taxon>Bacteria</taxon>
        <taxon>Pseudomonadati</taxon>
        <taxon>Pseudomonadota</taxon>
        <taxon>Alphaproteobacteria</taxon>
        <taxon>Acetobacterales</taxon>
        <taxon>Roseomonadaceae</taxon>
        <taxon>Roseomonas</taxon>
    </lineage>
</organism>
<comment type="caution">
    <text evidence="1">The sequence shown here is derived from an EMBL/GenBank/DDBJ whole genome shotgun (WGS) entry which is preliminary data.</text>
</comment>